<dbReference type="GO" id="GO:0043248">
    <property type="term" value="P:proteasome assembly"/>
    <property type="evidence" value="ECO:0007669"/>
    <property type="project" value="TreeGrafter"/>
</dbReference>
<gene>
    <name evidence="4" type="ORF">CALCODRAFT_494905</name>
</gene>
<dbReference type="InterPro" id="IPR016562">
    <property type="entry name" value="Proteasome_assmbl_chp_2_euk"/>
</dbReference>
<evidence type="ECO:0000313" key="4">
    <source>
        <dbReference type="EMBL" id="KZT58413.1"/>
    </source>
</evidence>
<dbReference type="InterPro" id="IPR038389">
    <property type="entry name" value="PSMG2_sf"/>
</dbReference>
<dbReference type="GO" id="GO:0005634">
    <property type="term" value="C:nucleus"/>
    <property type="evidence" value="ECO:0007669"/>
    <property type="project" value="TreeGrafter"/>
</dbReference>
<dbReference type="Pfam" id="PF09754">
    <property type="entry name" value="PAC2"/>
    <property type="match status" value="1"/>
</dbReference>
<sequence length="96" mass="10286">MEILDPACVFPVAGQREDGREGVTTPLEVFGKEGVNIVVLQQRSPAISALKSQFTAQLATFVRRGQFAAVLLLSGVDVMARGDRHMSYASLPPSPS</sequence>
<dbReference type="PANTHER" id="PTHR12970:SF1">
    <property type="entry name" value="PROTEASOME ASSEMBLY CHAPERONE 2"/>
    <property type="match status" value="1"/>
</dbReference>
<accession>A0A165GSC4</accession>
<proteinExistence type="inferred from homology"/>
<reference evidence="4 5" key="1">
    <citation type="journal article" date="2016" name="Mol. Biol. Evol.">
        <title>Comparative Genomics of Early-Diverging Mushroom-Forming Fungi Provides Insights into the Origins of Lignocellulose Decay Capabilities.</title>
        <authorList>
            <person name="Nagy L.G."/>
            <person name="Riley R."/>
            <person name="Tritt A."/>
            <person name="Adam C."/>
            <person name="Daum C."/>
            <person name="Floudas D."/>
            <person name="Sun H."/>
            <person name="Yadav J.S."/>
            <person name="Pangilinan J."/>
            <person name="Larsson K.H."/>
            <person name="Matsuura K."/>
            <person name="Barry K."/>
            <person name="Labutti K."/>
            <person name="Kuo R."/>
            <person name="Ohm R.A."/>
            <person name="Bhattacharya S.S."/>
            <person name="Shirouzu T."/>
            <person name="Yoshinaga Y."/>
            <person name="Martin F.M."/>
            <person name="Grigoriev I.V."/>
            <person name="Hibbett D.S."/>
        </authorList>
    </citation>
    <scope>NUCLEOTIDE SEQUENCE [LARGE SCALE GENOMIC DNA]</scope>
    <source>
        <strain evidence="4 5">HHB12733</strain>
    </source>
</reference>
<evidence type="ECO:0000256" key="3">
    <source>
        <dbReference type="ARBA" id="ARBA00025745"/>
    </source>
</evidence>
<evidence type="ECO:0000256" key="1">
    <source>
        <dbReference type="ARBA" id="ARBA00019186"/>
    </source>
</evidence>
<dbReference type="Proteomes" id="UP000076842">
    <property type="component" value="Unassembled WGS sequence"/>
</dbReference>
<dbReference type="EMBL" id="KV423951">
    <property type="protein sequence ID" value="KZT58413.1"/>
    <property type="molecule type" value="Genomic_DNA"/>
</dbReference>
<keyword evidence="2" id="KW-0143">Chaperone</keyword>
<dbReference type="PANTHER" id="PTHR12970">
    <property type="entry name" value="PROTEASOME ASSEMBLY CHAPERONE 2"/>
    <property type="match status" value="1"/>
</dbReference>
<dbReference type="InterPro" id="IPR019151">
    <property type="entry name" value="Proteasome_assmbl_chaperone_2"/>
</dbReference>
<dbReference type="STRING" id="1353952.A0A165GSC4"/>
<dbReference type="InParanoid" id="A0A165GSC4"/>
<dbReference type="Gene3D" id="3.40.50.10900">
    <property type="entry name" value="PAC-like subunit"/>
    <property type="match status" value="1"/>
</dbReference>
<comment type="similarity">
    <text evidence="3">Belongs to the PSMG2 family.</text>
</comment>
<protein>
    <recommendedName>
        <fullName evidence="1">Proteasome assembly chaperone 2</fullName>
    </recommendedName>
</protein>
<evidence type="ECO:0000256" key="2">
    <source>
        <dbReference type="ARBA" id="ARBA00023186"/>
    </source>
</evidence>
<evidence type="ECO:0000313" key="5">
    <source>
        <dbReference type="Proteomes" id="UP000076842"/>
    </source>
</evidence>
<dbReference type="GO" id="GO:0005829">
    <property type="term" value="C:cytosol"/>
    <property type="evidence" value="ECO:0007669"/>
    <property type="project" value="TreeGrafter"/>
</dbReference>
<name>A0A165GSC4_9BASI</name>
<organism evidence="4 5">
    <name type="scientific">Calocera cornea HHB12733</name>
    <dbReference type="NCBI Taxonomy" id="1353952"/>
    <lineage>
        <taxon>Eukaryota</taxon>
        <taxon>Fungi</taxon>
        <taxon>Dikarya</taxon>
        <taxon>Basidiomycota</taxon>
        <taxon>Agaricomycotina</taxon>
        <taxon>Dacrymycetes</taxon>
        <taxon>Dacrymycetales</taxon>
        <taxon>Dacrymycetaceae</taxon>
        <taxon>Calocera</taxon>
    </lineage>
</organism>
<dbReference type="AlphaFoldDB" id="A0A165GSC4"/>
<keyword evidence="5" id="KW-1185">Reference proteome</keyword>
<dbReference type="OrthoDB" id="10260712at2759"/>